<keyword evidence="2" id="KW-1185">Reference proteome</keyword>
<sequence length="70" mass="8379">MQLGVIVRFVDDNNESEFHHQYFQDYYTHDLTNPEAVMGWFFSFLSNYDQQHNPDHLKTNPPGEEDDLPF</sequence>
<evidence type="ECO:0000313" key="1">
    <source>
        <dbReference type="EMBL" id="TDQ12190.1"/>
    </source>
</evidence>
<protein>
    <submittedName>
        <fullName evidence="1">Uncharacterized protein</fullName>
    </submittedName>
</protein>
<dbReference type="AlphaFoldDB" id="A0A4R6T3S1"/>
<accession>A0A4R6T3S1</accession>
<name>A0A4R6T3S1_9SPHI</name>
<dbReference type="EMBL" id="SNYC01000003">
    <property type="protein sequence ID" value="TDQ12190.1"/>
    <property type="molecule type" value="Genomic_DNA"/>
</dbReference>
<gene>
    <name evidence="1" type="ORF">ATK78_1324</name>
</gene>
<evidence type="ECO:0000313" key="2">
    <source>
        <dbReference type="Proteomes" id="UP000295620"/>
    </source>
</evidence>
<dbReference type="RefSeq" id="WP_133575200.1">
    <property type="nucleotide sequence ID" value="NZ_SNYC01000003.1"/>
</dbReference>
<comment type="caution">
    <text evidence="1">The sequence shown here is derived from an EMBL/GenBank/DDBJ whole genome shotgun (WGS) entry which is preliminary data.</text>
</comment>
<dbReference type="Proteomes" id="UP000295620">
    <property type="component" value="Unassembled WGS sequence"/>
</dbReference>
<proteinExistence type="predicted"/>
<organism evidence="1 2">
    <name type="scientific">Pedobacter metabolipauper</name>
    <dbReference type="NCBI Taxonomy" id="425513"/>
    <lineage>
        <taxon>Bacteria</taxon>
        <taxon>Pseudomonadati</taxon>
        <taxon>Bacteroidota</taxon>
        <taxon>Sphingobacteriia</taxon>
        <taxon>Sphingobacteriales</taxon>
        <taxon>Sphingobacteriaceae</taxon>
        <taxon>Pedobacter</taxon>
    </lineage>
</organism>
<reference evidence="1 2" key="1">
    <citation type="submission" date="2019-03" db="EMBL/GenBank/DDBJ databases">
        <title>Genomic Encyclopedia of Archaeal and Bacterial Type Strains, Phase II (KMG-II): from individual species to whole genera.</title>
        <authorList>
            <person name="Goeker M."/>
        </authorList>
    </citation>
    <scope>NUCLEOTIDE SEQUENCE [LARGE SCALE GENOMIC DNA]</scope>
    <source>
        <strain evidence="1 2">DSM 19035</strain>
    </source>
</reference>